<organism evidence="2 3">
    <name type="scientific">Candidatus Amesbacteria bacterium RIFCSPHIGHO2_12_FULL_48_14</name>
    <dbReference type="NCBI Taxonomy" id="1797257"/>
    <lineage>
        <taxon>Bacteria</taxon>
        <taxon>Candidatus Amesiibacteriota</taxon>
    </lineage>
</organism>
<dbReference type="AlphaFoldDB" id="A0A1F4Z489"/>
<gene>
    <name evidence="2" type="ORF">A3E17_03820</name>
</gene>
<dbReference type="PANTHER" id="PTHR35788">
    <property type="entry name" value="EXPORTED PROTEIN-RELATED"/>
    <property type="match status" value="1"/>
</dbReference>
<dbReference type="Proteomes" id="UP000178993">
    <property type="component" value="Unassembled WGS sequence"/>
</dbReference>
<dbReference type="PANTHER" id="PTHR35788:SF1">
    <property type="entry name" value="EXPORTED PROTEIN"/>
    <property type="match status" value="1"/>
</dbReference>
<feature type="domain" description="YoaR-like putative peptidoglycan binding" evidence="1">
    <location>
        <begin position="79"/>
        <end position="196"/>
    </location>
</feature>
<evidence type="ECO:0000313" key="2">
    <source>
        <dbReference type="EMBL" id="OGD01102.1"/>
    </source>
</evidence>
<dbReference type="EMBL" id="MEXL01000053">
    <property type="protein sequence ID" value="OGD01102.1"/>
    <property type="molecule type" value="Genomic_DNA"/>
</dbReference>
<dbReference type="InterPro" id="IPR052913">
    <property type="entry name" value="Glycopeptide_resist_protein"/>
</dbReference>
<evidence type="ECO:0000313" key="3">
    <source>
        <dbReference type="Proteomes" id="UP000178993"/>
    </source>
</evidence>
<dbReference type="InterPro" id="IPR022029">
    <property type="entry name" value="YoaR-like_PG-bd"/>
</dbReference>
<accession>A0A1F4Z489</accession>
<sequence>MNKIKLSKWWFKRLVILGLLVPGVILVTFEVKYWQRVYPGLAIAGTDVGGLTKKEAEVKLKKKTDSLKTLILGWGVNQWPLPLELIGLKYDLENSVGPAWDIGRRGKWIENLRQKFEAGKNGMRFDLKYEWDSEKVAAAIATVAAQIDLPAKEPEITLDKLSGQVLVTSGENGYWVNREALEKKLDKAVKTVSNNRIDVPIVRLLPKLTSDEISIVKDRGQKLVGKKLVLAAPEVGQNWEINDEQLLTWLEGRDGIWRKDKIAAWVEQLAHAVDKPAQDASFRFVEPGRVEEFKPAKDGFRVKQPEMINKITESLWRLEQSGQTNDLTVEAEIIKPGTETAQVNDLGINELIGMGESWFSGSITNRIFNLRKAAEMLNGVLVAPGETFSFNERVGEVSADTGYKQAYIIKEGKTILGDGGGVCQVSTTLFRAVLNAGLPIEERVAHAYRVRYYEEKYQVGFDATVFQPSPDFKFKNDTPGHVLIQTEFSERDKHLVFKLYGTSDGRLVNLSKSRVWEVVAPPPDLYIDDATLPAGTVKQTEHAAWGAKVAFDWKVTRGEEVLQERTFYSNYRSWQAVYLRGTKTN</sequence>
<evidence type="ECO:0000259" key="1">
    <source>
        <dbReference type="Pfam" id="PF12229"/>
    </source>
</evidence>
<reference evidence="2 3" key="1">
    <citation type="journal article" date="2016" name="Nat. Commun.">
        <title>Thousands of microbial genomes shed light on interconnected biogeochemical processes in an aquifer system.</title>
        <authorList>
            <person name="Anantharaman K."/>
            <person name="Brown C.T."/>
            <person name="Hug L.A."/>
            <person name="Sharon I."/>
            <person name="Castelle C.J."/>
            <person name="Probst A.J."/>
            <person name="Thomas B.C."/>
            <person name="Singh A."/>
            <person name="Wilkins M.J."/>
            <person name="Karaoz U."/>
            <person name="Brodie E.L."/>
            <person name="Williams K.H."/>
            <person name="Hubbard S.S."/>
            <person name="Banfield J.F."/>
        </authorList>
    </citation>
    <scope>NUCLEOTIDE SEQUENCE [LARGE SCALE GENOMIC DNA]</scope>
</reference>
<dbReference type="Pfam" id="PF04294">
    <property type="entry name" value="VanW"/>
    <property type="match status" value="1"/>
</dbReference>
<comment type="caution">
    <text evidence="2">The sequence shown here is derived from an EMBL/GenBank/DDBJ whole genome shotgun (WGS) entry which is preliminary data.</text>
</comment>
<protein>
    <recommendedName>
        <fullName evidence="1">YoaR-like putative peptidoglycan binding domain-containing protein</fullName>
    </recommendedName>
</protein>
<name>A0A1F4Z489_9BACT</name>
<dbReference type="Pfam" id="PF12229">
    <property type="entry name" value="PG_binding_4"/>
    <property type="match status" value="1"/>
</dbReference>
<proteinExistence type="predicted"/>
<dbReference type="InterPro" id="IPR007391">
    <property type="entry name" value="Vancomycin_resist_VanW"/>
</dbReference>